<dbReference type="Proteomes" id="UP001239111">
    <property type="component" value="Chromosome 2"/>
</dbReference>
<keyword evidence="2" id="KW-1185">Reference proteome</keyword>
<accession>A0ACC2P0C6</accession>
<evidence type="ECO:0000313" key="2">
    <source>
        <dbReference type="Proteomes" id="UP001239111"/>
    </source>
</evidence>
<dbReference type="EMBL" id="CM056742">
    <property type="protein sequence ID" value="KAJ8676286.1"/>
    <property type="molecule type" value="Genomic_DNA"/>
</dbReference>
<evidence type="ECO:0000313" key="1">
    <source>
        <dbReference type="EMBL" id="KAJ8676286.1"/>
    </source>
</evidence>
<reference evidence="1" key="1">
    <citation type="submission" date="2023-04" db="EMBL/GenBank/DDBJ databases">
        <title>A chromosome-level genome assembly of the parasitoid wasp Eretmocerus hayati.</title>
        <authorList>
            <person name="Zhong Y."/>
            <person name="Liu S."/>
            <person name="Liu Y."/>
        </authorList>
    </citation>
    <scope>NUCLEOTIDE SEQUENCE</scope>
    <source>
        <strain evidence="1">ZJU_SS_LIU_2023</strain>
    </source>
</reference>
<organism evidence="1 2">
    <name type="scientific">Eretmocerus hayati</name>
    <dbReference type="NCBI Taxonomy" id="131215"/>
    <lineage>
        <taxon>Eukaryota</taxon>
        <taxon>Metazoa</taxon>
        <taxon>Ecdysozoa</taxon>
        <taxon>Arthropoda</taxon>
        <taxon>Hexapoda</taxon>
        <taxon>Insecta</taxon>
        <taxon>Pterygota</taxon>
        <taxon>Neoptera</taxon>
        <taxon>Endopterygota</taxon>
        <taxon>Hymenoptera</taxon>
        <taxon>Apocrita</taxon>
        <taxon>Proctotrupomorpha</taxon>
        <taxon>Chalcidoidea</taxon>
        <taxon>Aphelinidae</taxon>
        <taxon>Aphelininae</taxon>
        <taxon>Eretmocerus</taxon>
    </lineage>
</organism>
<proteinExistence type="predicted"/>
<protein>
    <submittedName>
        <fullName evidence="1">Uncharacterized protein</fullName>
    </submittedName>
</protein>
<name>A0ACC2P0C6_9HYME</name>
<sequence length="4701" mass="522262">MSSRSSSPCKYPPESRNAPMLSETPSQESNLKDSTSHRHDGVHTDCILPKSSLIKRKKRRKKTLDFGNEANIMIKKLMMKKTDVEKELIKIKLRDDRIPIVALIRHHPANLHSELHDSQLRLETEKNKDLIQSKPKVVNKKDDCHPQPNLESLVNDCQKSQPKLETGKVVSNQSQPKLDQKKTDSQSNSKVGGGKEIIKVQTKHDNIATTLGSSHAEVRVEKNRPSQSKVQVENECLPRHARLPRSKLEHQGTDTQIQSKLENENEHLPRIKQKQQNEKGSIHSSAPDLNGGEKNGLSQSKAEDEDANLQPNLGLIQIDVCVSLPKLVHLKKGHSESKGNNQSKHLQSCKTTQTPPIDVSLLRPQLEPRNKDNQLQSEIKDKTEENENDQSHSKTEDKLIKKDKESQSQSKAERKKSRDRCPLRTNNELNEKRTNDLSRLIDDEKVKGPKGPQSQPEPKVIKNSQSKLEPGPQVTESGCFQSKLGSKKRDQKPQKTTDCIDDCPDNGEAKLGNEQKDESFQLKLLDRRKDHHQTSLKTGRSKRDQLQSKPDIEIKEPLPSPSMEQKQIQSLSDNPTSKTDEGVRDTRDVNHKTQLPQLHKLNISSKLDHKILKCTPVVRLEKKQISELVSEKDLQPHPSSASEKPVAAVDQSANVVVVDSDKGDCAKKLVGEIRNPSLHSKKSTHRPNMNASGRKSPRILINKNIDVVLPKDSLVDNSNSTLKPLEGASAGENRTKSSQSSITTCINIKQGSRVAVNKKVILPRDDQSLIKVPAVETAEKTTKILEKTIEKLPTNSLERNSKRTTLVDHGSKNDRKCTEISAGRQEGHAVTSSKEAKLITIQSLSENVTKPHVKSVEKSVRLSRKVAHEKSIKSLEENGVNHEESDNTAEKISTKLISNNQVVEKVLDQPNNVANMVSTDCKLSELSQEIPTKKLGRKPKVGLGNKREEMTPEQKSGNEVIQGHGQNLSNGLENPVKTTLSTSNDLADGKRTETTGHCKKNLSLHREKEKIKAATESVGESADSNSNKSAKTGKKVLEGLVSIESDVSQTSRRRGINKQEKHDGESKKSFPNEKESFQKQVETPSVRKAKLLQSLFEKNLRPQRTVAIENNQEVIDSSKTNVSEELVVSPTVVEKLSDAVDENSASSISTCETDPKTPLVVQKLLENRIISAETKGLDDQSHEKSTSKLRKRMNVCTTIETKRTEFSTTTSIKEVGVAEIPRLDKFDKTFVDVNQTDVSKRFTRKSSNKGVKNAEISQESKVTGSRNSELENIANSMNVSKSVESSDQTAGKDVKSSGKTTKENVDNESVMEESTNIPKISNNEVVNVFDKSTQPSVTDCNKPFSDDLNLRKRRPRKTLVDESMKQSESLLRVAQTDESHSSSQLRNSGSGRETINSDIGDTYHQRPKRRVIRKSSDCCCTDHSSDIASVNVEDVGKPNENEVVDSKQMGSRSNSPIKVGKRLRRSSARGDYAESLNKKEKCQVENSTEVDKSDTATSEVHLSHGRRGRKKSLSSSHLRRSISEASLCPLSSDVASSTQHKLTRPATYKKRTKSIADLSVQDDPSKASQNEKLSTRHSEHRSNHQTERKRSKSTSRIRKTTEIDGDLARSTPDLSTKASNEAESVDAQKSKRRVQNRAKTHIIELRKMTRNLSKVDLQTGSQKDCEVVSPDSIVDTTTEVTILPKTKMMPRHRVTGKFQKRRIPDIQDQSKDIEDSTGVGLKNSDIPSRRVIRKRSKSESESNITVTKTSLRSVNKHQHQVDLELNNADNDFGASEKLPPLERTKLRRSKSRPELQTITKPPSLQKQEEKIDPETTKTRESRKVENDGGQKIPPVKLTARRSRSTTRKSDRNNSDESSSHQKYKSRSVSRLQNKANDRVSLIPNEERSRRKPVEDFPAVNSTTRISSRNRDRSRSQRGKSSDDALECANNTDATGKEVTRESFRAHLKRTVRKLSLDVGGERDLYDSTQADTELLNDQGSSRTIVHKDVCESEMILSSGDCKALDQTTNIGVGVKRPRGRPRKIIEPVNEIKRAKVDIRPNDIETVDNVAVDSCIDDQSKPNDKLVVTNDKRRFEIEYDKASHEDSVHRGIVTSESIVAKKSRGRPRKSVERPSESEVLNPDMVSDGEKKLDDNTVESSIGDQSTITSDLQQCQSEDTSDGVLVHEEDSNAPNAVSTKKARGRPKRRVRSLSLSTKINESKTLENKVTVASRADNLLEQNDLQPAASHVEHSTDEHSETLTGDTVHEEKLITSNRTSPRVSRRSLVKRDKQSKKPDRSVDRRKKSSSEDEITNSDCLTSFLAFLDGQSNENMRTSMSDDGGSPEKNRPDSAPTFDEDVHADQVSELNTIQNVDPADTALEVSNLDSDKIPKKKKQNIAADIVVASKVSNDIPVRSSRRIAQRIAQKKTVVESSDSIEETLVHTGNPILTPEDVEVQQSLAASVQDQVEKSSGVTNTPSDEVLESIEPICGVPSDTPVEVMDHPMEVQDELSCVEEEVEKQDDNIPSVLDEILKDYTEANNVESTANSSSREITSAESIEDDTQEQTIPDPIYKLPTEAVPDEDMDPVSSVQFNDCVQLPIVTSNNMVFGNFLIESTDRTPIVTPEHVPEHLNPHSLPTEVDMISEMIPSALCDDSSPVRPSIESDAGVDSCAVTENLSAEADKVVDDIPSMVMEAPTEPKNDTVQDQLVESDLRHVDQESVKDTHHTSPTENLIPDVVDSNFLTPEGDVDQVASEEKEKFAEPSAVHAEPQALPWHKDILDHSNEKFAENLESAVESHAQELTAPIEARAQSTHPENLSETDKNSSYDSCVENASEENYHDSLSEDVDSDENLADKLNRLNKLQAAPLNSFDSPDSGVQDTMEEQPRPITDGEIKMVLTKNTGSKNSHVVKEIKITPKSADGSRSSRSLSYSPIRSELTIKRRSGRGRKYPIFTESELIAKQLAAASSATSCAPSFPATPTVFNAEAILSKPLDKDDLFPGPQEPMVAQPDIVLDDQLNVTLTKIPAPVREPAQPILEGLAQRISESAESDNSLSPGKRSRRPSTRSSLCDDELLQQQIKEQDVATIVKCTRRLSRRFSMSDDDQPKLNQVTAPVSKRPRRSSLRACLDENVPPQLQQQTPIVDKPSRRLSTKSSTCENERPKGQEGAPAVVKRSRRLSARLSQDGTACTQPHQETTKVNACPELESSRHSIVQDRQPQLEQEASKVDERPRRMSTRTSICEDELLQHQREIGISEHPVCEINNSQQMEIQSCTVEEFLESELAETSVCEVEQVLQPEKAVMNELLDQVVREEKRRRESENENATLTVEEQAAIHEDKRPRLESDHLDQQLEHVPPQVPENDPDESPSSLLAKYNITRELVVPLTRVSESCADAIDTDESHEISTSSLESNNNTMDKELESNGTVEVPQQQPPVVRQHREVATTTEPMLPEAMSSIVLAAAANAGIDSAATNILLNSMDAQSLAPMPHNMLQQHQFYVVYIPDNAAEGPSATLLNFQPVPDEMMNKPGVSFSLAPANVTSTSTITNAPNVVTPTKMVNGNASTSTASTNTNDELNKSFVCSSCAEVSDLVGRLEASHGMTEEDKNIECPYCSNHFQSLVYLEYHVRQEHVKCQNEAQCRHSGLNSLRIPNHEAAPEFEMYITFALKCRSCYDIFPTVSLLNDHVMRKHSNLVRRSPAAMAAAAAAGITSPFMYPPLQNGARSVLQCPSDCICRVGIRGNLTPLQRQQMIRRCPNAMRRLEKVEAAAYEVYTCNLCKSTFLMKDEVIEHLMKMHDVPCKFPCYKCLVSFRSPQLQESHRCSETTLRELDKLFYIAILPSNVSGKDETSPTATATATATVTKPLPVIKNISPVVIPIKPNEQQSPATRYNVAKRRLSIENEDELNLLNKKFKYHEKPNPNKPDGRKMRQRNCGKMKCSKRFFYLKSLQDHYVSDHIVAKIGHVEPLRKKAAELLKMLRTGSSLTETSNSRTCQCRDGHNLRTRPRQIEVPPLDYPLQDQHQKKTLRQIRQVHQSPPSQIQQLPSTPQKSSSEIEVLNESPSSSRPPTFQPRRRRRERLMEPYACNRCPKSFLSGADLTAHRLEVHKLGHYATRPYVCELCHTKYFREERLKKHRLHKHEGVVFDTPIKSLFDNNIEDSSSQDNSMNLSAQSTTEPELTTTTSATATLDDSSKEANDSLNVTVNSTDGENNSSTCVRRDSSDSSNGPKDPEPQALCSLCAEVCSSKVSLKNHMKREHGCRASICQFCNNLLIETSEVRHMLDHHIVHSKGEKAGSRVSSSLTNSINSTLNSLNTEVSDTRREVDELVRTLGLHRLQSLMIYHDFEGKCNNAIMRCPICPEMFATRESCRFHYIWAHDDTCIVCDEGFRNGSIACHHKVTAHTSTASYLWCTQRLVTAIVEGLRLNPNQPSPLLYQELLARLGQHEHSPMLLVGRGASMVNASVSVNPSPMIGSENTAKKTVVNEQAVNAVTPPPFLEEVVLSEDQLPDSGNIIEVVIGKDDSEDDLLSMLNLSPSYQSREQSSYNSIPNAGVGPPDEYDDDDTNTSSAPCTGDVNTAQASAPADDKSATSANSSLDMPNLDPAASPRPSVETTLPPAPTTPTHQQMVQVMPASTPPSAVAPAGATLSPGESYVCSGVCRYKLDNGEEQLVLVVTDDDLVTYRNDIGSLATRISATCDSLTLDEITEMLKAYFEGVGMGATANSQ</sequence>
<comment type="caution">
    <text evidence="1">The sequence shown here is derived from an EMBL/GenBank/DDBJ whole genome shotgun (WGS) entry which is preliminary data.</text>
</comment>
<gene>
    <name evidence="1" type="ORF">QAD02_012073</name>
</gene>